<protein>
    <submittedName>
        <fullName evidence="2">Uncharacterized protein</fullName>
    </submittedName>
</protein>
<evidence type="ECO:0000313" key="3">
    <source>
        <dbReference type="Proteomes" id="UP000255423"/>
    </source>
</evidence>
<gene>
    <name evidence="2" type="ORF">SAMN05661053_2268</name>
</gene>
<dbReference type="EMBL" id="UHJL01000003">
    <property type="protein sequence ID" value="SUQ24854.1"/>
    <property type="molecule type" value="Genomic_DNA"/>
</dbReference>
<organism evidence="2 3">
    <name type="scientific">Fibrobacter succinogenes</name>
    <name type="common">Bacteroides succinogenes</name>
    <dbReference type="NCBI Taxonomy" id="833"/>
    <lineage>
        <taxon>Bacteria</taxon>
        <taxon>Pseudomonadati</taxon>
        <taxon>Fibrobacterota</taxon>
        <taxon>Fibrobacteria</taxon>
        <taxon>Fibrobacterales</taxon>
        <taxon>Fibrobacteraceae</taxon>
        <taxon>Fibrobacter</taxon>
    </lineage>
</organism>
<accession>A0A380S7H4</accession>
<evidence type="ECO:0000256" key="1">
    <source>
        <dbReference type="SAM" id="MobiDB-lite"/>
    </source>
</evidence>
<dbReference type="AlphaFoldDB" id="A0A380S7H4"/>
<name>A0A380S7H4_FIBSU</name>
<dbReference type="Proteomes" id="UP000255423">
    <property type="component" value="Unassembled WGS sequence"/>
</dbReference>
<evidence type="ECO:0000313" key="2">
    <source>
        <dbReference type="EMBL" id="SUQ24854.1"/>
    </source>
</evidence>
<dbReference type="RefSeq" id="WP_109573224.1">
    <property type="nucleotide sequence ID" value="NZ_UHJL01000003.1"/>
</dbReference>
<proteinExistence type="predicted"/>
<feature type="region of interest" description="Disordered" evidence="1">
    <location>
        <begin position="34"/>
        <end position="60"/>
    </location>
</feature>
<reference evidence="2 3" key="1">
    <citation type="submission" date="2017-08" db="EMBL/GenBank/DDBJ databases">
        <authorList>
            <person name="de Groot N.N."/>
        </authorList>
    </citation>
    <scope>NUCLEOTIDE SEQUENCE [LARGE SCALE GENOMIC DNA]</scope>
    <source>
        <strain evidence="2 3">HM2</strain>
    </source>
</reference>
<sequence length="74" mass="8147">MDKKEISINKVTAAADLKKLNTADVNSRIKPLDGDIAPGYIPKEPKEPIIDPKITTGGKTHLKDVVRDKNIGRR</sequence>